<keyword evidence="2" id="KW-0121">Carboxypeptidase</keyword>
<name>A0A5M6CMN0_9FLAO</name>
<reference evidence="2 3" key="1">
    <citation type="submission" date="2019-09" db="EMBL/GenBank/DDBJ databases">
        <title>Genome sequence and assembly of Flavobacterium sp.</title>
        <authorList>
            <person name="Chhetri G."/>
        </authorList>
    </citation>
    <scope>NUCLEOTIDE SEQUENCE [LARGE SCALE GENOMIC DNA]</scope>
    <source>
        <strain evidence="2 3">SNL9</strain>
    </source>
</reference>
<dbReference type="GO" id="GO:0004180">
    <property type="term" value="F:carboxypeptidase activity"/>
    <property type="evidence" value="ECO:0007669"/>
    <property type="project" value="UniProtKB-KW"/>
</dbReference>
<evidence type="ECO:0000313" key="2">
    <source>
        <dbReference type="EMBL" id="KAA5535242.1"/>
    </source>
</evidence>
<dbReference type="EMBL" id="VWSG01000005">
    <property type="protein sequence ID" value="KAA5535242.1"/>
    <property type="molecule type" value="Genomic_DNA"/>
</dbReference>
<accession>A0A5M6CMN0</accession>
<dbReference type="Pfam" id="PF13715">
    <property type="entry name" value="CarbopepD_reg_2"/>
    <property type="match status" value="1"/>
</dbReference>
<evidence type="ECO:0000313" key="3">
    <source>
        <dbReference type="Proteomes" id="UP000325141"/>
    </source>
</evidence>
<dbReference type="Proteomes" id="UP000325141">
    <property type="component" value="Unassembled WGS sequence"/>
</dbReference>
<feature type="chain" id="PRO_5024323091" evidence="1">
    <location>
        <begin position="19"/>
        <end position="389"/>
    </location>
</feature>
<gene>
    <name evidence="2" type="ORF">F0460_07965</name>
</gene>
<evidence type="ECO:0000256" key="1">
    <source>
        <dbReference type="SAM" id="SignalP"/>
    </source>
</evidence>
<dbReference type="AlphaFoldDB" id="A0A5M6CMN0"/>
<dbReference type="SUPFAM" id="SSF49464">
    <property type="entry name" value="Carboxypeptidase regulatory domain-like"/>
    <property type="match status" value="1"/>
</dbReference>
<dbReference type="Gene3D" id="2.60.40.1120">
    <property type="entry name" value="Carboxypeptidase-like, regulatory domain"/>
    <property type="match status" value="1"/>
</dbReference>
<protein>
    <submittedName>
        <fullName evidence="2">Carboxypeptidase-like regulatory domain-containing protein</fullName>
    </submittedName>
</protein>
<feature type="signal peptide" evidence="1">
    <location>
        <begin position="1"/>
        <end position="18"/>
    </location>
</feature>
<comment type="caution">
    <text evidence="2">The sequence shown here is derived from an EMBL/GenBank/DDBJ whole genome shotgun (WGS) entry which is preliminary data.</text>
</comment>
<proteinExistence type="predicted"/>
<dbReference type="InterPro" id="IPR008969">
    <property type="entry name" value="CarboxyPept-like_regulatory"/>
</dbReference>
<keyword evidence="3" id="KW-1185">Reference proteome</keyword>
<dbReference type="RefSeq" id="WP_150012016.1">
    <property type="nucleotide sequence ID" value="NZ_VWSG01000005.1"/>
</dbReference>
<keyword evidence="2" id="KW-0378">Hydrolase</keyword>
<sequence>MKNILLALLLFLNISVQAQQLVQGIIKDTETNKPIQYVMIIGNVSGKSTVTNSEGRFQFNLPAQDSKLIIKHLDYFTQELSAKNKKSFNVQMQSSTESLEEIVILKTSIKEEIEKAIKTSQEKFAKNLKLNTFYRELLYINETMYKYEDAEIDYYLQSINKSNVIVKESRSVKFSNKEVKKFDSLATVSYYWGDFKERVSNEFDFKLIKSIISDKEYDLYITAKTAADGTELYVLNFNPIDNAKKATLSGKMIYGAHDYLIREIKVDLDTKFITNSEYLPNNNGHWRQRTFYNRTTLFNLYNNKYSLTYVSYRVYGDSEVRNQLNQIGGFVELLVDSVDENPSKPNSENFYTDIKLTPLGKNYKTKYWKKFNVVPLTFKEEQMLKEINK</sequence>
<organism evidence="2 3">
    <name type="scientific">Paenimyroides baculatum</name>
    <dbReference type="NCBI Taxonomy" id="2608000"/>
    <lineage>
        <taxon>Bacteria</taxon>
        <taxon>Pseudomonadati</taxon>
        <taxon>Bacteroidota</taxon>
        <taxon>Flavobacteriia</taxon>
        <taxon>Flavobacteriales</taxon>
        <taxon>Flavobacteriaceae</taxon>
        <taxon>Paenimyroides</taxon>
    </lineage>
</organism>
<keyword evidence="2" id="KW-0645">Protease</keyword>
<keyword evidence="1" id="KW-0732">Signal</keyword>